<evidence type="ECO:0000313" key="4">
    <source>
        <dbReference type="Proteomes" id="UP000054477"/>
    </source>
</evidence>
<dbReference type="OrthoDB" id="2537480at2759"/>
<dbReference type="GO" id="GO:0016787">
    <property type="term" value="F:hydrolase activity"/>
    <property type="evidence" value="ECO:0007669"/>
    <property type="project" value="UniProtKB-KW"/>
</dbReference>
<dbReference type="Proteomes" id="UP000054477">
    <property type="component" value="Unassembled WGS sequence"/>
</dbReference>
<reference evidence="3 4" key="1">
    <citation type="submission" date="2014-04" db="EMBL/GenBank/DDBJ databases">
        <authorList>
            <consortium name="DOE Joint Genome Institute"/>
            <person name="Kuo A."/>
            <person name="Kohler A."/>
            <person name="Nagy L.G."/>
            <person name="Floudas D."/>
            <person name="Copeland A."/>
            <person name="Barry K.W."/>
            <person name="Cichocki N."/>
            <person name="Veneault-Fourrey C."/>
            <person name="LaButti K."/>
            <person name="Lindquist E.A."/>
            <person name="Lipzen A."/>
            <person name="Lundell T."/>
            <person name="Morin E."/>
            <person name="Murat C."/>
            <person name="Sun H."/>
            <person name="Tunlid A."/>
            <person name="Henrissat B."/>
            <person name="Grigoriev I.V."/>
            <person name="Hibbett D.S."/>
            <person name="Martin F."/>
            <person name="Nordberg H.P."/>
            <person name="Cantor M.N."/>
            <person name="Hua S.X."/>
        </authorList>
    </citation>
    <scope>NUCLEOTIDE SEQUENCE [LARGE SCALE GENOMIC DNA]</scope>
    <source>
        <strain evidence="3 4">LaAM-08-1</strain>
    </source>
</reference>
<dbReference type="Pfam" id="PF01464">
    <property type="entry name" value="SLT"/>
    <property type="match status" value="1"/>
</dbReference>
<protein>
    <submittedName>
        <fullName evidence="3">Glycoside hydrolase family 23 protein</fullName>
    </submittedName>
</protein>
<gene>
    <name evidence="3" type="ORF">K443DRAFT_671211</name>
</gene>
<feature type="signal peptide" evidence="1">
    <location>
        <begin position="1"/>
        <end position="19"/>
    </location>
</feature>
<dbReference type="SUPFAM" id="SSF53955">
    <property type="entry name" value="Lysozyme-like"/>
    <property type="match status" value="1"/>
</dbReference>
<keyword evidence="4" id="KW-1185">Reference proteome</keyword>
<evidence type="ECO:0000256" key="1">
    <source>
        <dbReference type="SAM" id="SignalP"/>
    </source>
</evidence>
<evidence type="ECO:0000259" key="2">
    <source>
        <dbReference type="Pfam" id="PF01464"/>
    </source>
</evidence>
<dbReference type="InterPro" id="IPR008258">
    <property type="entry name" value="Transglycosylase_SLT_dom_1"/>
</dbReference>
<keyword evidence="3" id="KW-0378">Hydrolase</keyword>
<dbReference type="Gene3D" id="1.10.530.10">
    <property type="match status" value="1"/>
</dbReference>
<dbReference type="HOGENOM" id="CLU_051871_1_0_1"/>
<proteinExistence type="predicted"/>
<evidence type="ECO:0000313" key="3">
    <source>
        <dbReference type="EMBL" id="KIK09899.1"/>
    </source>
</evidence>
<name>A0A0C9Y784_9AGAR</name>
<organism evidence="3 4">
    <name type="scientific">Laccaria amethystina LaAM-08-1</name>
    <dbReference type="NCBI Taxonomy" id="1095629"/>
    <lineage>
        <taxon>Eukaryota</taxon>
        <taxon>Fungi</taxon>
        <taxon>Dikarya</taxon>
        <taxon>Basidiomycota</taxon>
        <taxon>Agaricomycotina</taxon>
        <taxon>Agaricomycetes</taxon>
        <taxon>Agaricomycetidae</taxon>
        <taxon>Agaricales</taxon>
        <taxon>Agaricineae</taxon>
        <taxon>Hydnangiaceae</taxon>
        <taxon>Laccaria</taxon>
    </lineage>
</organism>
<keyword evidence="1" id="KW-0732">Signal</keyword>
<feature type="domain" description="Transglycosylase SLT" evidence="2">
    <location>
        <begin position="179"/>
        <end position="266"/>
    </location>
</feature>
<dbReference type="AlphaFoldDB" id="A0A0C9Y784"/>
<dbReference type="EMBL" id="KN838537">
    <property type="protein sequence ID" value="KIK09899.1"/>
    <property type="molecule type" value="Genomic_DNA"/>
</dbReference>
<dbReference type="InterPro" id="IPR023346">
    <property type="entry name" value="Lysozyme-like_dom_sf"/>
</dbReference>
<reference evidence="4" key="2">
    <citation type="submission" date="2015-01" db="EMBL/GenBank/DDBJ databases">
        <title>Evolutionary Origins and Diversification of the Mycorrhizal Mutualists.</title>
        <authorList>
            <consortium name="DOE Joint Genome Institute"/>
            <consortium name="Mycorrhizal Genomics Consortium"/>
            <person name="Kohler A."/>
            <person name="Kuo A."/>
            <person name="Nagy L.G."/>
            <person name="Floudas D."/>
            <person name="Copeland A."/>
            <person name="Barry K.W."/>
            <person name="Cichocki N."/>
            <person name="Veneault-Fourrey C."/>
            <person name="LaButti K."/>
            <person name="Lindquist E.A."/>
            <person name="Lipzen A."/>
            <person name="Lundell T."/>
            <person name="Morin E."/>
            <person name="Murat C."/>
            <person name="Riley R."/>
            <person name="Ohm R."/>
            <person name="Sun H."/>
            <person name="Tunlid A."/>
            <person name="Henrissat B."/>
            <person name="Grigoriev I.V."/>
            <person name="Hibbett D.S."/>
            <person name="Martin F."/>
        </authorList>
    </citation>
    <scope>NUCLEOTIDE SEQUENCE [LARGE SCALE GENOMIC DNA]</scope>
    <source>
        <strain evidence="4">LaAM-08-1</strain>
    </source>
</reference>
<sequence>MKFPTAILVLFISLVIVSASNPHAGLSPAARHSRLTQRPSTLEVAVKRAPKLCINRTNKKKVVVSSTKAQSSSSATPKLAPLAAVVKPASSPASNNGGNNSGGIIQVQSSNCGNSGATRTTTKTSGPNGSIDWLNCGIDTGGWNPPFIRIENVITQPLSSALNSGSSPFKACAPYVWIFEKYGGQFNIPPIILASFAMQESSCNPATVGGGGEQGLMQITREKCGGLSDQACRDPEFNIRTGANFFADTLKGNGGNLLLSIGQYNGWFRGMTIDKATAAARSACCRCQNNLDYLHQFLNGWCQNIDAYNNNFRLGKYFNLDRCG</sequence>
<accession>A0A0C9Y784</accession>
<feature type="chain" id="PRO_5002206130" evidence="1">
    <location>
        <begin position="20"/>
        <end position="324"/>
    </location>
</feature>